<evidence type="ECO:0000313" key="2">
    <source>
        <dbReference type="Proteomes" id="UP000308600"/>
    </source>
</evidence>
<dbReference type="Proteomes" id="UP000308600">
    <property type="component" value="Unassembled WGS sequence"/>
</dbReference>
<sequence length="397" mass="44997">MSLLTVPPEIRLAIYAFHLHQHKQVRLLQQPTNAHLHLLQTCRLIRAEASPTYSQYISLRTDHQMFQFASHAPSSLTVAAKHVDIACDGRLLVDPFSGQIAPVSHSHLALSRLVGVERLRVFEFFSARPISEFGRSGRFLPRLLLGTERSMFGGNDTLPNLVSYELYQNPSTQARLFSVLPSHHIQELRLSGNIHLPEEVSLPALRHLIIAGVTGNDLDRKGFEPFADASLESFTHVRRTNLDFELREPFLLSMAGLSAASLTSLVLLGCSRVSTEALTACLMQMQILEHFSLSFFITTELEHDFIAAIPNTVMELKLSITYAWYSLDHSAEERQLCNTLEVNILERPVPPRLVYVRLGDRLLAEDSRLDRWQEIARARRCNLSAFDWVEEELARQL</sequence>
<organism evidence="1 2">
    <name type="scientific">Pluteus cervinus</name>
    <dbReference type="NCBI Taxonomy" id="181527"/>
    <lineage>
        <taxon>Eukaryota</taxon>
        <taxon>Fungi</taxon>
        <taxon>Dikarya</taxon>
        <taxon>Basidiomycota</taxon>
        <taxon>Agaricomycotina</taxon>
        <taxon>Agaricomycetes</taxon>
        <taxon>Agaricomycetidae</taxon>
        <taxon>Agaricales</taxon>
        <taxon>Pluteineae</taxon>
        <taxon>Pluteaceae</taxon>
        <taxon>Pluteus</taxon>
    </lineage>
</organism>
<accession>A0ACD3BGK5</accession>
<protein>
    <submittedName>
        <fullName evidence="1">Uncharacterized protein</fullName>
    </submittedName>
</protein>
<gene>
    <name evidence="1" type="ORF">BDN72DRAFT_890803</name>
</gene>
<dbReference type="EMBL" id="ML208259">
    <property type="protein sequence ID" value="TFK77021.1"/>
    <property type="molecule type" value="Genomic_DNA"/>
</dbReference>
<proteinExistence type="predicted"/>
<name>A0ACD3BGK5_9AGAR</name>
<evidence type="ECO:0000313" key="1">
    <source>
        <dbReference type="EMBL" id="TFK77021.1"/>
    </source>
</evidence>
<keyword evidence="2" id="KW-1185">Reference proteome</keyword>
<reference evidence="1 2" key="1">
    <citation type="journal article" date="2019" name="Nat. Ecol. Evol.">
        <title>Megaphylogeny resolves global patterns of mushroom evolution.</title>
        <authorList>
            <person name="Varga T."/>
            <person name="Krizsan K."/>
            <person name="Foldi C."/>
            <person name="Dima B."/>
            <person name="Sanchez-Garcia M."/>
            <person name="Sanchez-Ramirez S."/>
            <person name="Szollosi G.J."/>
            <person name="Szarkandi J.G."/>
            <person name="Papp V."/>
            <person name="Albert L."/>
            <person name="Andreopoulos W."/>
            <person name="Angelini C."/>
            <person name="Antonin V."/>
            <person name="Barry K.W."/>
            <person name="Bougher N.L."/>
            <person name="Buchanan P."/>
            <person name="Buyck B."/>
            <person name="Bense V."/>
            <person name="Catcheside P."/>
            <person name="Chovatia M."/>
            <person name="Cooper J."/>
            <person name="Damon W."/>
            <person name="Desjardin D."/>
            <person name="Finy P."/>
            <person name="Geml J."/>
            <person name="Haridas S."/>
            <person name="Hughes K."/>
            <person name="Justo A."/>
            <person name="Karasinski D."/>
            <person name="Kautmanova I."/>
            <person name="Kiss B."/>
            <person name="Kocsube S."/>
            <person name="Kotiranta H."/>
            <person name="LaButti K.M."/>
            <person name="Lechner B.E."/>
            <person name="Liimatainen K."/>
            <person name="Lipzen A."/>
            <person name="Lukacs Z."/>
            <person name="Mihaltcheva S."/>
            <person name="Morgado L.N."/>
            <person name="Niskanen T."/>
            <person name="Noordeloos M.E."/>
            <person name="Ohm R.A."/>
            <person name="Ortiz-Santana B."/>
            <person name="Ovrebo C."/>
            <person name="Racz N."/>
            <person name="Riley R."/>
            <person name="Savchenko A."/>
            <person name="Shiryaev A."/>
            <person name="Soop K."/>
            <person name="Spirin V."/>
            <person name="Szebenyi C."/>
            <person name="Tomsovsky M."/>
            <person name="Tulloss R.E."/>
            <person name="Uehling J."/>
            <person name="Grigoriev I.V."/>
            <person name="Vagvolgyi C."/>
            <person name="Papp T."/>
            <person name="Martin F.M."/>
            <person name="Miettinen O."/>
            <person name="Hibbett D.S."/>
            <person name="Nagy L.G."/>
        </authorList>
    </citation>
    <scope>NUCLEOTIDE SEQUENCE [LARGE SCALE GENOMIC DNA]</scope>
    <source>
        <strain evidence="1 2">NL-1719</strain>
    </source>
</reference>